<gene>
    <name evidence="7" type="ORF">F900_01018</name>
</gene>
<keyword evidence="2" id="KW-0560">Oxidoreductase</keyword>
<dbReference type="GO" id="GO:0003995">
    <property type="term" value="F:acyl-CoA dehydrogenase activity"/>
    <property type="evidence" value="ECO:0007669"/>
    <property type="project" value="TreeGrafter"/>
</dbReference>
<dbReference type="InterPro" id="IPR006091">
    <property type="entry name" value="Acyl-CoA_Oxase/DH_mid-dom"/>
</dbReference>
<comment type="similarity">
    <text evidence="3">Belongs to the HpaH/HsaA monooxygenase family.</text>
</comment>
<name>N9NIJ4_9GAMM</name>
<dbReference type="HOGENOM" id="CLU_018204_10_0_6"/>
<evidence type="ECO:0000256" key="3">
    <source>
        <dbReference type="ARBA" id="ARBA00049661"/>
    </source>
</evidence>
<keyword evidence="1" id="KW-0285">Flavoprotein</keyword>
<dbReference type="AlphaFoldDB" id="N9NIJ4"/>
<dbReference type="InterPro" id="IPR036250">
    <property type="entry name" value="AcylCo_DH-like_C"/>
</dbReference>
<dbReference type="InterPro" id="IPR013786">
    <property type="entry name" value="AcylCoA_DH/ox_N"/>
</dbReference>
<evidence type="ECO:0000259" key="4">
    <source>
        <dbReference type="Pfam" id="PF02770"/>
    </source>
</evidence>
<evidence type="ECO:0000259" key="6">
    <source>
        <dbReference type="Pfam" id="PF08028"/>
    </source>
</evidence>
<dbReference type="SUPFAM" id="SSF47203">
    <property type="entry name" value="Acyl-CoA dehydrogenase C-terminal domain-like"/>
    <property type="match status" value="1"/>
</dbReference>
<organism evidence="7 8">
    <name type="scientific">Acinetobacter modestus</name>
    <dbReference type="NCBI Taxonomy" id="1776740"/>
    <lineage>
        <taxon>Bacteria</taxon>
        <taxon>Pseudomonadati</taxon>
        <taxon>Pseudomonadota</taxon>
        <taxon>Gammaproteobacteria</taxon>
        <taxon>Moraxellales</taxon>
        <taxon>Moraxellaceae</taxon>
        <taxon>Acinetobacter</taxon>
    </lineage>
</organism>
<dbReference type="InterPro" id="IPR013107">
    <property type="entry name" value="Acyl-CoA_DH_C"/>
</dbReference>
<dbReference type="Proteomes" id="UP000013248">
    <property type="component" value="Unassembled WGS sequence"/>
</dbReference>
<dbReference type="RefSeq" id="WP_005215569.1">
    <property type="nucleotide sequence ID" value="NZ_KB850089.1"/>
</dbReference>
<proteinExistence type="inferred from homology"/>
<feature type="domain" description="Acyl-CoA dehydrogenase/oxidase N-terminal" evidence="5">
    <location>
        <begin position="28"/>
        <end position="124"/>
    </location>
</feature>
<dbReference type="Gene3D" id="1.10.540.10">
    <property type="entry name" value="Acyl-CoA dehydrogenase/oxidase, N-terminal domain"/>
    <property type="match status" value="1"/>
</dbReference>
<dbReference type="PIRSF" id="PIRSF016578">
    <property type="entry name" value="HsaA"/>
    <property type="match status" value="1"/>
</dbReference>
<dbReference type="InterPro" id="IPR050741">
    <property type="entry name" value="Acyl-CoA_dehydrogenase"/>
</dbReference>
<protein>
    <submittedName>
        <fullName evidence="7">SfnB family sulfur acquisition oxidoreductase</fullName>
    </submittedName>
</protein>
<evidence type="ECO:0000256" key="2">
    <source>
        <dbReference type="ARBA" id="ARBA00023002"/>
    </source>
</evidence>
<evidence type="ECO:0000313" key="7">
    <source>
        <dbReference type="EMBL" id="ENX02572.1"/>
    </source>
</evidence>
<dbReference type="PATRIC" id="fig|1217705.3.peg.976"/>
<dbReference type="Pfam" id="PF02770">
    <property type="entry name" value="Acyl-CoA_dh_M"/>
    <property type="match status" value="1"/>
</dbReference>
<dbReference type="EMBL" id="APRP01000014">
    <property type="protein sequence ID" value="ENX02572.1"/>
    <property type="molecule type" value="Genomic_DNA"/>
</dbReference>
<feature type="domain" description="Acyl-CoA oxidase/dehydrogenase middle" evidence="4">
    <location>
        <begin position="136"/>
        <end position="218"/>
    </location>
</feature>
<dbReference type="PANTHER" id="PTHR48083">
    <property type="entry name" value="MEDIUM-CHAIN SPECIFIC ACYL-COA DEHYDROGENASE, MITOCHONDRIAL-RELATED"/>
    <property type="match status" value="1"/>
</dbReference>
<dbReference type="InterPro" id="IPR023922">
    <property type="entry name" value="S04_starv_induced_SfnB"/>
</dbReference>
<dbReference type="Pfam" id="PF02771">
    <property type="entry name" value="Acyl-CoA_dh_N"/>
    <property type="match status" value="1"/>
</dbReference>
<dbReference type="Gene3D" id="2.40.110.10">
    <property type="entry name" value="Butyryl-CoA Dehydrogenase, subunit A, domain 2"/>
    <property type="match status" value="1"/>
</dbReference>
<feature type="domain" description="Acyl-CoA dehydrogenase C-terminal" evidence="6">
    <location>
        <begin position="245"/>
        <end position="378"/>
    </location>
</feature>
<dbReference type="SUPFAM" id="SSF56645">
    <property type="entry name" value="Acyl-CoA dehydrogenase NM domain-like"/>
    <property type="match status" value="1"/>
</dbReference>
<sequence>MSSKPSAIRTQIQLISNDQQAINAAYQVADFALEERNKRDQNRILPIEQINQFSQKGLGGIRIPKQYGGAFVSNKTLAHVFRILTKADANVGQIPQNQFGLLNFINITGSDVQKQFVYTEILAGKRIANGGPEKNSKDTKAIQTTLSFENGQYHLNGEKFYSTGTSFADWLAIRALHPDGYTVLTLVERHADGVEVINDWNGFGQRTTASGTVKLNNVEVDPALFFDERIIADTPNVRGAYSQLLQVAIDVGIAEAAFDDTLSSIRKARPIIDAGVEKASEEHYTLQEVGKLNILLDAAILLLDDAAEYLDELDQIAEISAEQAARASILVAEAKIYANDAALHISEKLLELGGSRASLSQHNLDQHWRNARVHTLHDPVRWKFHAIGDYYLNGTRPARHAWI</sequence>
<dbReference type="InterPro" id="IPR046373">
    <property type="entry name" value="Acyl-CoA_Oxase/DH_mid-dom_sf"/>
</dbReference>
<comment type="caution">
    <text evidence="7">The sequence shown here is derived from an EMBL/GenBank/DDBJ whole genome shotgun (WGS) entry which is preliminary data.</text>
</comment>
<evidence type="ECO:0000259" key="5">
    <source>
        <dbReference type="Pfam" id="PF02771"/>
    </source>
</evidence>
<dbReference type="GO" id="GO:0050660">
    <property type="term" value="F:flavin adenine dinucleotide binding"/>
    <property type="evidence" value="ECO:0007669"/>
    <property type="project" value="InterPro"/>
</dbReference>
<evidence type="ECO:0000313" key="8">
    <source>
        <dbReference type="Proteomes" id="UP000013248"/>
    </source>
</evidence>
<dbReference type="InterPro" id="IPR037069">
    <property type="entry name" value="AcylCoA_DH/ox_N_sf"/>
</dbReference>
<accession>N9NIJ4</accession>
<dbReference type="PANTHER" id="PTHR48083:SF19">
    <property type="entry name" value="FLAVIN-DEPENDENT MONOOXYGENASE, OXYGENASE SUBUNIT HSAA"/>
    <property type="match status" value="1"/>
</dbReference>
<dbReference type="eggNOG" id="COG1960">
    <property type="taxonomic scope" value="Bacteria"/>
</dbReference>
<dbReference type="GO" id="GO:0005737">
    <property type="term" value="C:cytoplasm"/>
    <property type="evidence" value="ECO:0007669"/>
    <property type="project" value="TreeGrafter"/>
</dbReference>
<dbReference type="NCBIfam" id="TIGR04022">
    <property type="entry name" value="sulfur_SfnB"/>
    <property type="match status" value="1"/>
</dbReference>
<dbReference type="GO" id="GO:0016712">
    <property type="term" value="F:oxidoreductase activity, acting on paired donors, with incorporation or reduction of molecular oxygen, reduced flavin or flavoprotein as one donor, and incorporation of one atom of oxygen"/>
    <property type="evidence" value="ECO:0007669"/>
    <property type="project" value="TreeGrafter"/>
</dbReference>
<dbReference type="InterPro" id="IPR009100">
    <property type="entry name" value="AcylCoA_DH/oxidase_NM_dom_sf"/>
</dbReference>
<dbReference type="Pfam" id="PF08028">
    <property type="entry name" value="Acyl-CoA_dh_2"/>
    <property type="match status" value="1"/>
</dbReference>
<dbReference type="Gene3D" id="1.20.140.10">
    <property type="entry name" value="Butyryl-CoA Dehydrogenase, subunit A, domain 3"/>
    <property type="match status" value="1"/>
</dbReference>
<dbReference type="STRING" id="1217705.F900_01018"/>
<reference evidence="7 8" key="1">
    <citation type="submission" date="2013-02" db="EMBL/GenBank/DDBJ databases">
        <title>The Genome Sequence of Acinetobacter sp. ANC 3862.</title>
        <authorList>
            <consortium name="The Broad Institute Genome Sequencing Platform"/>
            <consortium name="The Broad Institute Genome Sequencing Center for Infectious Disease"/>
            <person name="Cerqueira G."/>
            <person name="Feldgarden M."/>
            <person name="Courvalin P."/>
            <person name="Perichon B."/>
            <person name="Grillot-Courvalin C."/>
            <person name="Clermont D."/>
            <person name="Rocha E."/>
            <person name="Yoon E.-J."/>
            <person name="Nemec A."/>
            <person name="Walker B."/>
            <person name="Young S.K."/>
            <person name="Zeng Q."/>
            <person name="Gargeya S."/>
            <person name="Fitzgerald M."/>
            <person name="Haas B."/>
            <person name="Abouelleil A."/>
            <person name="Alvarado L."/>
            <person name="Arachchi H.M."/>
            <person name="Berlin A.M."/>
            <person name="Chapman S.B."/>
            <person name="Dewar J."/>
            <person name="Goldberg J."/>
            <person name="Griggs A."/>
            <person name="Gujja S."/>
            <person name="Hansen M."/>
            <person name="Howarth C."/>
            <person name="Imamovic A."/>
            <person name="Larimer J."/>
            <person name="McCowan C."/>
            <person name="Murphy C."/>
            <person name="Neiman D."/>
            <person name="Pearson M."/>
            <person name="Priest M."/>
            <person name="Roberts A."/>
            <person name="Saif S."/>
            <person name="Shea T."/>
            <person name="Sisk P."/>
            <person name="Sykes S."/>
            <person name="Wortman J."/>
            <person name="Nusbaum C."/>
            <person name="Birren B."/>
        </authorList>
    </citation>
    <scope>NUCLEOTIDE SEQUENCE [LARGE SCALE GENOMIC DNA]</scope>
    <source>
        <strain evidence="7 8">ANC 3862</strain>
    </source>
</reference>
<evidence type="ECO:0000256" key="1">
    <source>
        <dbReference type="ARBA" id="ARBA00022630"/>
    </source>
</evidence>
<dbReference type="GO" id="GO:0033539">
    <property type="term" value="P:fatty acid beta-oxidation using acyl-CoA dehydrogenase"/>
    <property type="evidence" value="ECO:0007669"/>
    <property type="project" value="TreeGrafter"/>
</dbReference>